<proteinExistence type="predicted"/>
<feature type="non-terminal residue" evidence="1">
    <location>
        <position position="1"/>
    </location>
</feature>
<keyword evidence="2" id="KW-1185">Reference proteome</keyword>
<protein>
    <submittedName>
        <fullName evidence="1">Uncharacterized protein</fullName>
    </submittedName>
</protein>
<comment type="caution">
    <text evidence="1">The sequence shown here is derived from an EMBL/GenBank/DDBJ whole genome shotgun (WGS) entry which is preliminary data.</text>
</comment>
<dbReference type="EMBL" id="MLYV02000488">
    <property type="protein sequence ID" value="PSR90905.1"/>
    <property type="molecule type" value="Genomic_DNA"/>
</dbReference>
<dbReference type="AlphaFoldDB" id="A0A2R6PGB1"/>
<accession>A0A2R6PGB1</accession>
<organism evidence="1 2">
    <name type="scientific">Hermanssonia centrifuga</name>
    <dbReference type="NCBI Taxonomy" id="98765"/>
    <lineage>
        <taxon>Eukaryota</taxon>
        <taxon>Fungi</taxon>
        <taxon>Dikarya</taxon>
        <taxon>Basidiomycota</taxon>
        <taxon>Agaricomycotina</taxon>
        <taxon>Agaricomycetes</taxon>
        <taxon>Polyporales</taxon>
        <taxon>Meruliaceae</taxon>
        <taxon>Hermanssonia</taxon>
    </lineage>
</organism>
<reference evidence="1 2" key="1">
    <citation type="submission" date="2018-02" db="EMBL/GenBank/DDBJ databases">
        <title>Genome sequence of the basidiomycete white-rot fungus Phlebia centrifuga.</title>
        <authorList>
            <person name="Granchi Z."/>
            <person name="Peng M."/>
            <person name="de Vries R.P."/>
            <person name="Hilden K."/>
            <person name="Makela M.R."/>
            <person name="Grigoriev I."/>
            <person name="Riley R."/>
        </authorList>
    </citation>
    <scope>NUCLEOTIDE SEQUENCE [LARGE SCALE GENOMIC DNA]</scope>
    <source>
        <strain evidence="1 2">FBCC195</strain>
    </source>
</reference>
<gene>
    <name evidence="1" type="ORF">PHLCEN_2v4798</name>
</gene>
<name>A0A2R6PGB1_9APHY</name>
<sequence length="107" mass="12337">IALALLDWDSGRYMPAREFNIAYAERVYGLAISIMHHIKDKSINMYHRVMHKVYDPRSSNQISDLCARKVRVIPTKRSKHSEISFPEYLGLSISSMRAMTFASDLAF</sequence>
<dbReference type="Proteomes" id="UP000186601">
    <property type="component" value="Unassembled WGS sequence"/>
</dbReference>
<evidence type="ECO:0000313" key="1">
    <source>
        <dbReference type="EMBL" id="PSR90905.1"/>
    </source>
</evidence>
<dbReference type="OrthoDB" id="3056207at2759"/>
<evidence type="ECO:0000313" key="2">
    <source>
        <dbReference type="Proteomes" id="UP000186601"/>
    </source>
</evidence>